<reference evidence="4 5" key="1">
    <citation type="submission" date="2024-02" db="EMBL/GenBank/DDBJ databases">
        <title>Bifidobacterium honeyensis sp. nov., isolated from the comb honey.</title>
        <authorList>
            <person name="Liu W."/>
            <person name="Li Y."/>
        </authorList>
    </citation>
    <scope>NUCLEOTIDE SEQUENCE [LARGE SCALE GENOMIC DNA]</scope>
    <source>
        <strain evidence="4 5">IMAU50988</strain>
    </source>
</reference>
<feature type="region of interest" description="Disordered" evidence="1">
    <location>
        <begin position="2182"/>
        <end position="2206"/>
    </location>
</feature>
<dbReference type="InterPro" id="IPR046022">
    <property type="entry name" value="DUF5979"/>
</dbReference>
<keyword evidence="2" id="KW-0472">Membrane</keyword>
<evidence type="ECO:0000256" key="2">
    <source>
        <dbReference type="SAM" id="Phobius"/>
    </source>
</evidence>
<feature type="domain" description="DUF5979" evidence="3">
    <location>
        <begin position="2457"/>
        <end position="2558"/>
    </location>
</feature>
<evidence type="ECO:0000313" key="4">
    <source>
        <dbReference type="EMBL" id="MEK0307301.1"/>
    </source>
</evidence>
<dbReference type="Pfam" id="PF19407">
    <property type="entry name" value="DUF5979"/>
    <property type="match status" value="3"/>
</dbReference>
<sequence>MSRRADLHIGSQTERRAPWRRVLALAGLLVALATLLTGLTPPAQAIGEGPEATFAADIVDADGGPVPLVDGRYTITSGPLYYYRLSMGCPGANSPDGHCGKGVADLTMPKQFAIQSSRLAIPNGVTVDSGESGDNTTVKVTWADLAQAQNVIRLPFIFSKDSRFDDYDGKFVEMTAQASATKETGRDSGTRSFNKMTFPVVQRVRKLPSGNLVMRDFSPAPSVNVNETAPVVGDMDITNLTNADADLSFVSPGRSSLGGYAGRIYDAFDLKKVRVFAPAGKELRGSVTFTCGAGGQQKVDFTAPDSGADVAVLGSCTDVTGYKVVYQNVPSGAHVKLSPIFELRKTLRGTDDPVVTSQTGSSKFLDDATLVATVQPENSSSSPLSFSRSIGVNPLVPSVSVNQKWTTQSGDQKSVYGRDEASTSVIRFSNSGPVDLKSIKISVPGTDNYGRRGESFNYEGLTGRPAVTFPRNATKATVTYYRYVGGRLVADSPIVFHDGDPMPDPSPALDFSQVAGMDVVFEAGGVSTALPAGCSLEGTESCAGSLSLPMKLRKERLDDGRPIKPSYAERTYVTNVAEASAVSTTDIKTSGMKSPQTLYLDKPGYFVSTLSKAIGEPKVSYPAAGINAAGDLWNRDADYAHQDYGEHEIKLSATSYSTDTAAPADGPEYFVMDDPFRFDSTPDLSQLKDSFYNFARFTQLNGFTNGEEGAICKSDDTDIATDESLKVWVVDRVDGARTLTLKDYDSSIPLDSIVGVRVTLKPRSQSYYPANIRCSVKVGKVKWRKTAITDGAAGAPGRAVNPDNYPAPNDDNDDPDPYYPGLTRKRNYFSVTTETNANVNIPWNTANDQMLLVDRPRSRAFKRIPDNASRGSFEQQDGVTDFIVGGMVEGTDKALKVVDGDPEGTIYQGLHDEGRSDGTPDDKGQSFDFLRLIGLSTFNVGPDQKVAVRLLDKQGRLIKNGKIEVPKGGVSDDDLEKIESKAYENVWKTPRAVTWDGSGPSPDELDRTAQFEAILTRLSDPDKALPKSAQLIFHVNAQLRRNYAIHPQYGKVLGTSDGIRRQDPALNTSADAALKNEFAGLEQAYVNRARVDAQAVGSDDYRNLAVVKHSYRVWQQPDELQLETKIDWSNPKNLLVATQRTKSTMTMSVANVTRSSVDNGGSSKTDVGMSVNKTSVGVGITTSGRVAPNDMKANPFQMVDFTGISDIVYPKLANAKATPQKPNADKADATIELFRWDSGTSSVVAVDPMEVSAGTAARDINLPAGLDPSTVVGVKVSFHKKDFLILSRFGSAARNKGEISIDTELRDQVRVSSAGYIFQEQRNNPSDPNEVWPDPPYELAGAGAIGINGPYDCSAGDFHGHPCRNGAGQRLTAPVHSSVSVTGEDKEESNWPDCSPSIHRDCSTINLQHTTYKVGTKSNVGSPSMSRDSIMSLAESAKPRITSTIETANTGNAGADELQLSTLAPPNNNSGRDIAVWDIDTEPTDPTNYAMDTNSFFDVDNLVGLSVNLPVSSYGYMSLRTDSKPGSIGGGRWTSWFRVSGGPVSAPAGINFADVTGIRLKVLGGSEENRQRIPADAKATITLTSTLREKLRTNSRLDAPYGEAEKESTDANGDVTDRWWEIPLHATSAIIVGNKGLSDTRQVRDTSDADSMQAIKLGHTTPQAFKFVENYDPVNNTGKKSVSHFPGDYVNFYLVLANNSKTDSATLYRPSIRDNIPGQLIYNAQLWEIMSQPDRLRSIRPDVKMDADASRRVTAITWTWGQSDAYLLPGERIIIRLPLQVGPGISSIQKNELSVAADGSRAGLSTETVQTECTRDYTGPDKCRSDASVETQGQANTAVEKYVNAGDFGDVMTNGAKCDISNRMTWGQGKWDKFPCIRRATPGEELTYRLKITNSGSVAVDEFRAVDELPYANDVGTVLDGQRGSTVTPVYVPGSAKVLSGPEAEALGAVKDLKSTVEYSSNPNPCALLDAKAGNNTMKCESSGLTWTANEPALGVSSMRFVVKSADGSRGAFAPGAYVVVEFKVKVPSDARTDGDQEIINTAAVSGGTNTSWGSAMESQPSQVRLGSGSYTVNLGIRPDSPVASWHVPGAVFKVGYRCDGFTDKSGILEIGPFNGVDESHSARVDDIPLGSVCKVTGMDYVPDGYTGRPSYYGHATADTPAKGYGYEVGDPVTVGVVKDEDDQSTRDASDESDTQQAAADSVEQKGTLDFAATGLNVTKKVDDQTGAIDRNRRFSFKSSCSLGSHKGSESAFDLADGESKDLGHLPVGADCSVEETDAKGATEVLPQIDATLGTDRAGRKIKADTKIKPKSGGFEVGNLGPVDHPGEGHRLDVVNRFERGGDIRIIKKVKVNTGSTPAGRYVVDLSCKVGGEDVPLTDAQKHHVFDMAAGQEEDSYTVAGLPVGTICQAVESDHGGAKVNSVKDTQGDPADGKVTVSADKSQDVTLTSAYVRSLPLTIEKQVRTNKGTTPAATFVAELSCTVDGESVPLQGSDSRHVFQFPEGDSKEASQSYEVRDLPEGTVCRIVETDHGGSTKNRVVGTAADGSLALSTEQENKVVLVSEYDRANPLVVEKEIRGDIPSYDRYLSELSCTVGGETLPLSQADSRHLFEFTGGQTKQSYEVKYLPVGAVCGVTVRRDVSGGDVVSESISGLDADGKVTMQSEGDQKVTSVTVFKKKEVPGTGSHKPGKPTKPGRPTESKPAGGHDPLGRTGSVVTGFVALATVLMAGGLLLVRKRTARAAGRHMR</sequence>
<dbReference type="EMBL" id="JBANBB010000003">
    <property type="protein sequence ID" value="MEK0307301.1"/>
    <property type="molecule type" value="Genomic_DNA"/>
</dbReference>
<feature type="domain" description="DUF5979" evidence="3">
    <location>
        <begin position="2217"/>
        <end position="2289"/>
    </location>
</feature>
<comment type="caution">
    <text evidence="4">The sequence shown here is derived from an EMBL/GenBank/DDBJ whole genome shotgun (WGS) entry which is preliminary data.</text>
</comment>
<proteinExistence type="predicted"/>
<protein>
    <submittedName>
        <fullName evidence="4">DUF5979 domain-containing protein</fullName>
    </submittedName>
</protein>
<feature type="domain" description="DUF5979" evidence="3">
    <location>
        <begin position="2347"/>
        <end position="2451"/>
    </location>
</feature>
<dbReference type="Proteomes" id="UP001373159">
    <property type="component" value="Unassembled WGS sequence"/>
</dbReference>
<keyword evidence="5" id="KW-1185">Reference proteome</keyword>
<evidence type="ECO:0000259" key="3">
    <source>
        <dbReference type="Pfam" id="PF19407"/>
    </source>
</evidence>
<evidence type="ECO:0000256" key="1">
    <source>
        <dbReference type="SAM" id="MobiDB-lite"/>
    </source>
</evidence>
<dbReference type="RefSeq" id="WP_340470056.1">
    <property type="nucleotide sequence ID" value="NZ_JBANBB010000003.1"/>
</dbReference>
<feature type="region of interest" description="Disordered" evidence="1">
    <location>
        <begin position="2677"/>
        <end position="2711"/>
    </location>
</feature>
<name>A0ABU8ZPV9_9BIFI</name>
<feature type="region of interest" description="Disordered" evidence="1">
    <location>
        <begin position="792"/>
        <end position="820"/>
    </location>
</feature>
<gene>
    <name evidence="4" type="ORF">V8P97_07495</name>
</gene>
<keyword evidence="2" id="KW-1133">Transmembrane helix</keyword>
<feature type="transmembrane region" description="Helical" evidence="2">
    <location>
        <begin position="2715"/>
        <end position="2734"/>
    </location>
</feature>
<keyword evidence="2" id="KW-0812">Transmembrane</keyword>
<accession>A0ABU8ZPV9</accession>
<organism evidence="4 5">
    <name type="scientific">Bifidobacterium favimelis</name>
    <dbReference type="NCBI Taxonomy" id="3122979"/>
    <lineage>
        <taxon>Bacteria</taxon>
        <taxon>Bacillati</taxon>
        <taxon>Actinomycetota</taxon>
        <taxon>Actinomycetes</taxon>
        <taxon>Bifidobacteriales</taxon>
        <taxon>Bifidobacteriaceae</taxon>
        <taxon>Bifidobacterium</taxon>
    </lineage>
</organism>
<evidence type="ECO:0000313" key="5">
    <source>
        <dbReference type="Proteomes" id="UP001373159"/>
    </source>
</evidence>